<evidence type="ECO:0000256" key="4">
    <source>
        <dbReference type="ARBA" id="ARBA00022967"/>
    </source>
</evidence>
<organism evidence="9 10">
    <name type="scientific">Thermospira aquatica</name>
    <dbReference type="NCBI Taxonomy" id="2828656"/>
    <lineage>
        <taxon>Bacteria</taxon>
        <taxon>Pseudomonadati</taxon>
        <taxon>Spirochaetota</taxon>
        <taxon>Spirochaetia</taxon>
        <taxon>Brevinematales</taxon>
        <taxon>Thermospiraceae</taxon>
        <taxon>Thermospira</taxon>
    </lineage>
</organism>
<feature type="transmembrane region" description="Helical" evidence="8">
    <location>
        <begin position="135"/>
        <end position="155"/>
    </location>
</feature>
<accession>A0AAX3BEU2</accession>
<dbReference type="KEGG" id="taqu:KDW03_03015"/>
<dbReference type="AlphaFoldDB" id="A0AAX3BEU2"/>
<proteinExistence type="inferred from homology"/>
<comment type="subunit">
    <text evidence="8">The complex is composed of six subunits: RnfA, RnfB, RnfC, RnfD, RnfE and RnfG.</text>
</comment>
<dbReference type="RefSeq" id="WP_271435919.1">
    <property type="nucleotide sequence ID" value="NZ_CP073355.1"/>
</dbReference>
<evidence type="ECO:0000313" key="10">
    <source>
        <dbReference type="Proteomes" id="UP001056539"/>
    </source>
</evidence>
<dbReference type="EC" id="7.-.-.-" evidence="8"/>
<comment type="subcellular location">
    <subcellularLocation>
        <location evidence="8">Cell membrane</location>
        <topology evidence="8">Multi-pass membrane protein</topology>
    </subcellularLocation>
    <subcellularLocation>
        <location evidence="1">Endomembrane system</location>
        <topology evidence="1">Multi-pass membrane protein</topology>
    </subcellularLocation>
</comment>
<name>A0AAX3BEU2_9SPIR</name>
<evidence type="ECO:0000313" key="9">
    <source>
        <dbReference type="EMBL" id="URA10790.1"/>
    </source>
</evidence>
<sequence length="193" mass="21183">MDVNKIFLITMSAIFVNNFIFSRFLGLCPFFGVSKKMSSAIGMGFAVIFVLVMSTAVIYPINLLLVKLGIDFLQVIVFILVIASFVQLVEIFLKKMAPALYHALGIYLPLITTNCAILGTAFLVLKEKYTFVESLVFAFTAGVGFTLALIMMASVRERLDLAKVPKAFKGLPIAFISGALMSMAMYAFVGFVK</sequence>
<protein>
    <recommendedName>
        <fullName evidence="8">Ion-translocating oxidoreductase complex subunit A</fullName>
        <ecNumber evidence="8">7.-.-.-</ecNumber>
    </recommendedName>
    <alternativeName>
        <fullName evidence="8">Rnf electron transport complex subunit A</fullName>
    </alternativeName>
</protein>
<gene>
    <name evidence="8" type="primary">rnfA</name>
    <name evidence="9" type="ORF">KDW03_03015</name>
</gene>
<keyword evidence="4 8" id="KW-1278">Translocase</keyword>
<dbReference type="PANTHER" id="PTHR30335">
    <property type="entry name" value="INTEGRAL MEMBRANE PROTEIN OF SOXR-REDUCING COMPLEX"/>
    <property type="match status" value="1"/>
</dbReference>
<feature type="transmembrane region" description="Helical" evidence="8">
    <location>
        <begin position="6"/>
        <end position="28"/>
    </location>
</feature>
<dbReference type="InterPro" id="IPR003667">
    <property type="entry name" value="NqrDE/RnfAE"/>
</dbReference>
<reference evidence="9" key="2">
    <citation type="submission" date="2022-06" db="EMBL/GenBank/DDBJ databases">
        <title>Thermospira aquatica gen. nov., sp. nov.</title>
        <authorList>
            <person name="Ben Ali Gam Z."/>
            <person name="Labat M."/>
        </authorList>
    </citation>
    <scope>NUCLEOTIDE SEQUENCE</scope>
    <source>
        <strain evidence="9">F1F22</strain>
    </source>
</reference>
<feature type="transmembrane region" description="Helical" evidence="8">
    <location>
        <begin position="100"/>
        <end position="123"/>
    </location>
</feature>
<keyword evidence="3 8" id="KW-0812">Transmembrane</keyword>
<evidence type="ECO:0000256" key="1">
    <source>
        <dbReference type="ARBA" id="ARBA00004127"/>
    </source>
</evidence>
<dbReference type="NCBIfam" id="TIGR01943">
    <property type="entry name" value="rnfA"/>
    <property type="match status" value="1"/>
</dbReference>
<dbReference type="GO" id="GO:0022900">
    <property type="term" value="P:electron transport chain"/>
    <property type="evidence" value="ECO:0007669"/>
    <property type="project" value="UniProtKB-UniRule"/>
</dbReference>
<keyword evidence="7 8" id="KW-0472">Membrane</keyword>
<dbReference type="InterPro" id="IPR050133">
    <property type="entry name" value="NqrDE/RnfAE_oxidrdctase"/>
</dbReference>
<dbReference type="PANTHER" id="PTHR30335:SF0">
    <property type="entry name" value="ION-TRANSLOCATING OXIDOREDUCTASE COMPLEX SUBUNIT A"/>
    <property type="match status" value="1"/>
</dbReference>
<keyword evidence="2 8" id="KW-0813">Transport</keyword>
<evidence type="ECO:0000256" key="6">
    <source>
        <dbReference type="ARBA" id="ARBA00022989"/>
    </source>
</evidence>
<dbReference type="PIRSF" id="PIRSF006102">
    <property type="entry name" value="NQR_DE"/>
    <property type="match status" value="1"/>
</dbReference>
<feature type="transmembrane region" description="Helical" evidence="8">
    <location>
        <begin position="40"/>
        <end position="61"/>
    </location>
</feature>
<evidence type="ECO:0000256" key="2">
    <source>
        <dbReference type="ARBA" id="ARBA00022448"/>
    </source>
</evidence>
<dbReference type="GO" id="GO:0005886">
    <property type="term" value="C:plasma membrane"/>
    <property type="evidence" value="ECO:0007669"/>
    <property type="project" value="UniProtKB-SubCell"/>
</dbReference>
<evidence type="ECO:0000256" key="3">
    <source>
        <dbReference type="ARBA" id="ARBA00022692"/>
    </source>
</evidence>
<dbReference type="HAMAP" id="MF_00459">
    <property type="entry name" value="RsxA_RnfA"/>
    <property type="match status" value="1"/>
</dbReference>
<keyword evidence="5 8" id="KW-0249">Electron transport</keyword>
<dbReference type="Proteomes" id="UP001056539">
    <property type="component" value="Chromosome"/>
</dbReference>
<comment type="function">
    <text evidence="8">Part of a membrane-bound complex that couples electron transfer with translocation of ions across the membrane.</text>
</comment>
<reference evidence="9" key="1">
    <citation type="submission" date="2021-04" db="EMBL/GenBank/DDBJ databases">
        <authorList>
            <person name="Postec A."/>
        </authorList>
    </citation>
    <scope>NUCLEOTIDE SEQUENCE</scope>
    <source>
        <strain evidence="9">F1F22</strain>
    </source>
</reference>
<dbReference type="GO" id="GO:0012505">
    <property type="term" value="C:endomembrane system"/>
    <property type="evidence" value="ECO:0007669"/>
    <property type="project" value="UniProtKB-SubCell"/>
</dbReference>
<keyword evidence="8" id="KW-1003">Cell membrane</keyword>
<feature type="transmembrane region" description="Helical" evidence="8">
    <location>
        <begin position="73"/>
        <end position="93"/>
    </location>
</feature>
<evidence type="ECO:0000256" key="7">
    <source>
        <dbReference type="ARBA" id="ARBA00023136"/>
    </source>
</evidence>
<keyword evidence="6 8" id="KW-1133">Transmembrane helix</keyword>
<feature type="transmembrane region" description="Helical" evidence="8">
    <location>
        <begin position="167"/>
        <end position="189"/>
    </location>
</feature>
<keyword evidence="10" id="KW-1185">Reference proteome</keyword>
<comment type="similarity">
    <text evidence="8">Belongs to the NqrDE/RnfAE family.</text>
</comment>
<evidence type="ECO:0000256" key="8">
    <source>
        <dbReference type="HAMAP-Rule" id="MF_00459"/>
    </source>
</evidence>
<dbReference type="Pfam" id="PF02508">
    <property type="entry name" value="Rnf-Nqr"/>
    <property type="match status" value="1"/>
</dbReference>
<evidence type="ECO:0000256" key="5">
    <source>
        <dbReference type="ARBA" id="ARBA00022982"/>
    </source>
</evidence>
<dbReference type="InterPro" id="IPR011293">
    <property type="entry name" value="Ion_transpt_RnfA/RsxA"/>
</dbReference>
<dbReference type="EMBL" id="CP073355">
    <property type="protein sequence ID" value="URA10790.1"/>
    <property type="molecule type" value="Genomic_DNA"/>
</dbReference>